<evidence type="ECO:0000256" key="1">
    <source>
        <dbReference type="SAM" id="Coils"/>
    </source>
</evidence>
<dbReference type="Proteomes" id="UP001596297">
    <property type="component" value="Unassembled WGS sequence"/>
</dbReference>
<keyword evidence="3" id="KW-0472">Membrane</keyword>
<name>A0ABW1YB72_9DEIO</name>
<reference evidence="5" key="1">
    <citation type="journal article" date="2019" name="Int. J. Syst. Evol. Microbiol.">
        <title>The Global Catalogue of Microorganisms (GCM) 10K type strain sequencing project: providing services to taxonomists for standard genome sequencing and annotation.</title>
        <authorList>
            <consortium name="The Broad Institute Genomics Platform"/>
            <consortium name="The Broad Institute Genome Sequencing Center for Infectious Disease"/>
            <person name="Wu L."/>
            <person name="Ma J."/>
        </authorList>
    </citation>
    <scope>NUCLEOTIDE SEQUENCE [LARGE SCALE GENOMIC DNA]</scope>
    <source>
        <strain evidence="5">CGMCC 1.15772</strain>
    </source>
</reference>
<protein>
    <submittedName>
        <fullName evidence="4">Type 4a pilus biogenesis protein PilO</fullName>
    </submittedName>
</protein>
<dbReference type="PANTHER" id="PTHR39555">
    <property type="entry name" value="FIMBRIAL ASSEMBLY PROTEIN PILO-LIKE PROTEIN-RELATED"/>
    <property type="match status" value="1"/>
</dbReference>
<evidence type="ECO:0000256" key="3">
    <source>
        <dbReference type="SAM" id="Phobius"/>
    </source>
</evidence>
<dbReference type="Gene3D" id="3.30.70.60">
    <property type="match status" value="1"/>
</dbReference>
<dbReference type="RefSeq" id="WP_380082526.1">
    <property type="nucleotide sequence ID" value="NZ_JBHSWD010000001.1"/>
</dbReference>
<evidence type="ECO:0000313" key="5">
    <source>
        <dbReference type="Proteomes" id="UP001596297"/>
    </source>
</evidence>
<dbReference type="InterPro" id="IPR007445">
    <property type="entry name" value="PilO"/>
</dbReference>
<keyword evidence="1" id="KW-0175">Coiled coil</keyword>
<dbReference type="EMBL" id="JBHSWD010000001">
    <property type="protein sequence ID" value="MFC6591521.1"/>
    <property type="molecule type" value="Genomic_DNA"/>
</dbReference>
<keyword evidence="5" id="KW-1185">Reference proteome</keyword>
<accession>A0ABW1YB72</accession>
<feature type="region of interest" description="Disordered" evidence="2">
    <location>
        <begin position="230"/>
        <end position="256"/>
    </location>
</feature>
<dbReference type="PANTHER" id="PTHR39555:SF1">
    <property type="entry name" value="TYPE IV PILUS INNER MEMBRANE COMPONENT PILO"/>
    <property type="match status" value="1"/>
</dbReference>
<sequence length="256" mass="26390">MKDNKLEPRILFFIVLALCLGTLLLWYTFRYKSRLEEINALKAEIETTQATLDTYKSASAQLPELRKTVAQLEVERAAFVRALPEKSEMGALVEEMRRNAAASGVTINSLVASANGTASGNTSTVLPGGVQPIRIDMENTGTFAAMFRTLRALETMNRFTTIDGLTMALPEATSTDPALTNSLTMTVYTYDPALAGAVPAEGTAGAAPANSPVGAAASAVAPGAANAAAAQNAAAAEATTPPAGAPAPAASGGTVQ</sequence>
<keyword evidence="3" id="KW-0812">Transmembrane</keyword>
<dbReference type="Pfam" id="PF04350">
    <property type="entry name" value="PilO"/>
    <property type="match status" value="1"/>
</dbReference>
<keyword evidence="3" id="KW-1133">Transmembrane helix</keyword>
<organism evidence="4 5">
    <name type="scientific">Deinococcus lacus</name>
    <dbReference type="NCBI Taxonomy" id="392561"/>
    <lineage>
        <taxon>Bacteria</taxon>
        <taxon>Thermotogati</taxon>
        <taxon>Deinococcota</taxon>
        <taxon>Deinococci</taxon>
        <taxon>Deinococcales</taxon>
        <taxon>Deinococcaceae</taxon>
        <taxon>Deinococcus</taxon>
    </lineage>
</organism>
<feature type="transmembrane region" description="Helical" evidence="3">
    <location>
        <begin position="10"/>
        <end position="29"/>
    </location>
</feature>
<evidence type="ECO:0000256" key="2">
    <source>
        <dbReference type="SAM" id="MobiDB-lite"/>
    </source>
</evidence>
<proteinExistence type="predicted"/>
<gene>
    <name evidence="4" type="ORF">ACFP81_05505</name>
</gene>
<comment type="caution">
    <text evidence="4">The sequence shown here is derived from an EMBL/GenBank/DDBJ whole genome shotgun (WGS) entry which is preliminary data.</text>
</comment>
<dbReference type="InterPro" id="IPR014717">
    <property type="entry name" value="Transl_elong_EF1B/ribsomal_bS6"/>
</dbReference>
<feature type="coiled-coil region" evidence="1">
    <location>
        <begin position="38"/>
        <end position="75"/>
    </location>
</feature>
<evidence type="ECO:0000313" key="4">
    <source>
        <dbReference type="EMBL" id="MFC6591521.1"/>
    </source>
</evidence>